<organism evidence="5 6">
    <name type="scientific">Pseudallescheria apiosperma</name>
    <name type="common">Scedosporium apiospermum</name>
    <dbReference type="NCBI Taxonomy" id="563466"/>
    <lineage>
        <taxon>Eukaryota</taxon>
        <taxon>Fungi</taxon>
        <taxon>Dikarya</taxon>
        <taxon>Ascomycota</taxon>
        <taxon>Pezizomycotina</taxon>
        <taxon>Sordariomycetes</taxon>
        <taxon>Hypocreomycetidae</taxon>
        <taxon>Microascales</taxon>
        <taxon>Microascaceae</taxon>
        <taxon>Scedosporium</taxon>
    </lineage>
</organism>
<proteinExistence type="inferred from homology"/>
<dbReference type="GO" id="GO:0006542">
    <property type="term" value="P:glutamine biosynthetic process"/>
    <property type="evidence" value="ECO:0007669"/>
    <property type="project" value="InterPro"/>
</dbReference>
<dbReference type="InterPro" id="IPR014746">
    <property type="entry name" value="Gln_synth/guanido_kin_cat_dom"/>
</dbReference>
<dbReference type="SMART" id="SM01230">
    <property type="entry name" value="Gln-synt_C"/>
    <property type="match status" value="1"/>
</dbReference>
<dbReference type="OMA" id="LEGCPRT"/>
<dbReference type="InterPro" id="IPR032466">
    <property type="entry name" value="Metal_Hydrolase"/>
</dbReference>
<protein>
    <recommendedName>
        <fullName evidence="1">Glutamine synthetase</fullName>
    </recommendedName>
</protein>
<dbReference type="VEuPathDB" id="FungiDB:SAPIO_CDS10816"/>
<evidence type="ECO:0000256" key="2">
    <source>
        <dbReference type="PROSITE-ProRule" id="PRU01331"/>
    </source>
</evidence>
<dbReference type="SUPFAM" id="SSF55931">
    <property type="entry name" value="Glutamine synthetase/guanido kinase"/>
    <property type="match status" value="1"/>
</dbReference>
<dbReference type="PANTHER" id="PTHR43383">
    <property type="entry name" value="NODULIN 6"/>
    <property type="match status" value="1"/>
</dbReference>
<dbReference type="Gene3D" id="3.10.20.70">
    <property type="entry name" value="Glutamine synthetase, N-terminal domain"/>
    <property type="match status" value="1"/>
</dbReference>
<dbReference type="PROSITE" id="PS00181">
    <property type="entry name" value="GLNA_ATP"/>
    <property type="match status" value="1"/>
</dbReference>
<dbReference type="Pfam" id="PF00120">
    <property type="entry name" value="Gln-synt_C"/>
    <property type="match status" value="1"/>
</dbReference>
<dbReference type="RefSeq" id="XP_016638579.1">
    <property type="nucleotide sequence ID" value="XM_016784355.1"/>
</dbReference>
<comment type="caution">
    <text evidence="5">The sequence shown here is derived from an EMBL/GenBank/DDBJ whole genome shotgun (WGS) entry which is preliminary data.</text>
</comment>
<dbReference type="InterPro" id="IPR006680">
    <property type="entry name" value="Amidohydro-rel"/>
</dbReference>
<evidence type="ECO:0000313" key="6">
    <source>
        <dbReference type="Proteomes" id="UP000028545"/>
    </source>
</evidence>
<evidence type="ECO:0000313" key="5">
    <source>
        <dbReference type="EMBL" id="KEZ38780.1"/>
    </source>
</evidence>
<evidence type="ECO:0000259" key="4">
    <source>
        <dbReference type="PROSITE" id="PS51987"/>
    </source>
</evidence>
<dbReference type="PROSITE" id="PS51987">
    <property type="entry name" value="GS_CATALYTIC"/>
    <property type="match status" value="1"/>
</dbReference>
<dbReference type="EMBL" id="JOWA01000176">
    <property type="protein sequence ID" value="KEZ38780.1"/>
    <property type="molecule type" value="Genomic_DNA"/>
</dbReference>
<evidence type="ECO:0000256" key="3">
    <source>
        <dbReference type="RuleBase" id="RU000384"/>
    </source>
</evidence>
<dbReference type="GO" id="GO:0016787">
    <property type="term" value="F:hydrolase activity"/>
    <property type="evidence" value="ECO:0007669"/>
    <property type="project" value="InterPro"/>
</dbReference>
<name>A0A084FUL8_PSEDA</name>
<dbReference type="KEGG" id="sapo:SAPIO_CDS10816"/>
<accession>A0A084FUL8</accession>
<comment type="similarity">
    <text evidence="2 3">Belongs to the glutamine synthetase family.</text>
</comment>
<dbReference type="SUPFAM" id="SSF51556">
    <property type="entry name" value="Metallo-dependent hydrolases"/>
    <property type="match status" value="1"/>
</dbReference>
<dbReference type="GeneID" id="27720050"/>
<dbReference type="InterPro" id="IPR036651">
    <property type="entry name" value="Gln_synt_N_sf"/>
</dbReference>
<dbReference type="Gene3D" id="3.20.20.140">
    <property type="entry name" value="Metal-dependent hydrolases"/>
    <property type="match status" value="1"/>
</dbReference>
<evidence type="ECO:0000256" key="1">
    <source>
        <dbReference type="ARBA" id="ARBA00021364"/>
    </source>
</evidence>
<feature type="domain" description="GS catalytic" evidence="4">
    <location>
        <begin position="551"/>
        <end position="878"/>
    </location>
</feature>
<dbReference type="HOGENOM" id="CLU_017290_6_3_1"/>
<dbReference type="Proteomes" id="UP000028545">
    <property type="component" value="Unassembled WGS sequence"/>
</dbReference>
<gene>
    <name evidence="5" type="ORF">SAPIO_CDS10816</name>
</gene>
<dbReference type="InterPro" id="IPR027303">
    <property type="entry name" value="Gln_synth_gly_rich_site"/>
</dbReference>
<dbReference type="GO" id="GO:0004356">
    <property type="term" value="F:glutamine synthetase activity"/>
    <property type="evidence" value="ECO:0007669"/>
    <property type="project" value="InterPro"/>
</dbReference>
<sequence>MTETTSNNDQAGRDRLSHVIKTIPVVDNHAHPLLLPTALSSYPFEGVVSEANGEALSFTPSSLAHIRATKQLASLHSCAPTWEAVVKSTEGKRDPMKYEAWIGRCLSGTETILVDDGIGNPGELYRYEDLSAYTESACWRVVRIERVVEDIINKLLEVVGSPPPEPDTIKFQEVLTRFDDEILAALKDPRVAAFKSVICYRTGLEIPGFVHGDSAKTALAQEFWRRKHTKNTSRFRLHQPSLSEFFLLRAARMIQEAPPRSRKILQIHTGFGDNDLNLARSSPSHLQDFIRAHRFIKIVLLHAGYPFSREAGYLANTYANVWVDVGEVFPCVSRAGQEAVLHQLLELTPWSKLLFSTDGNFFPEMYYLGQLQFREVLEAVLVDYVRKGDLSWKDAENIAVGILYQNANQLYELKLPKPQIATQNFNFVGSQIQSSTIEQRPLQILDAFLAQDPDIRYLRLYWNDMTGTPRVRAVDIDHVKKRLKEGSFSVGITTASLGLMQNDTLAPGTSPTGEFKFHPDWSWVKRGPRPSHLSVYGEFKTADGLASPLCPRSTLKKIVESARSLGYEFLLGFELELVLMQKEADNTIGRNEHSDGHCWSSSRMLDRPIFSDIIEKAISYLRSVDVHIEQVHAESAPGQLEVVLPAAPTLQAVDDLLFVREVIASVAAASGYRMTLHPKPFSMAAGNAAHVHMSISSPGGDDPVVYENFYAGILHHLGGVCAFTYSHPASYERVLDGCWAGGRWIAWGTQNRETPLRKIKDSHWELKCMDGIANPYLAMAAVLSAGVNGILTKTKLRQKDCPWDPASLRQSAKDSFGIVDMLPGNLSEALDKLKRDRGLCNEIGQELVQRYSAVKEVEIENYKSMGVEERRQWVLAHY</sequence>
<dbReference type="Gene3D" id="3.30.590.10">
    <property type="entry name" value="Glutamine synthetase/guanido kinase, catalytic domain"/>
    <property type="match status" value="1"/>
</dbReference>
<reference evidence="5 6" key="1">
    <citation type="journal article" date="2014" name="Genome Announc.">
        <title>Draft genome sequence of the pathogenic fungus Scedosporium apiospermum.</title>
        <authorList>
            <person name="Vandeputte P."/>
            <person name="Ghamrawi S."/>
            <person name="Rechenmann M."/>
            <person name="Iltis A."/>
            <person name="Giraud S."/>
            <person name="Fleury M."/>
            <person name="Thornton C."/>
            <person name="Delhaes L."/>
            <person name="Meyer W."/>
            <person name="Papon N."/>
            <person name="Bouchara J.P."/>
        </authorList>
    </citation>
    <scope>NUCLEOTIDE SEQUENCE [LARGE SCALE GENOMIC DNA]</scope>
    <source>
        <strain evidence="5 6">IHEM 14462</strain>
    </source>
</reference>
<dbReference type="AlphaFoldDB" id="A0A084FUL8"/>
<dbReference type="PANTHER" id="PTHR43383:SF2">
    <property type="entry name" value="AMIDOHYDROLASE 2 FAMILY PROTEIN"/>
    <property type="match status" value="1"/>
</dbReference>
<dbReference type="InterPro" id="IPR008146">
    <property type="entry name" value="Gln_synth_cat_dom"/>
</dbReference>
<dbReference type="Pfam" id="PF04909">
    <property type="entry name" value="Amidohydro_2"/>
    <property type="match status" value="1"/>
</dbReference>
<keyword evidence="6" id="KW-1185">Reference proteome</keyword>
<dbReference type="OrthoDB" id="3364440at2759"/>